<organism evidence="1">
    <name type="scientific">Fusarium oxysporum f. sp. conglutinans race 2 54008</name>
    <dbReference type="NCBI Taxonomy" id="1089457"/>
    <lineage>
        <taxon>Eukaryota</taxon>
        <taxon>Fungi</taxon>
        <taxon>Dikarya</taxon>
        <taxon>Ascomycota</taxon>
        <taxon>Pezizomycotina</taxon>
        <taxon>Sordariomycetes</taxon>
        <taxon>Hypocreomycetidae</taxon>
        <taxon>Hypocreales</taxon>
        <taxon>Nectriaceae</taxon>
        <taxon>Fusarium</taxon>
        <taxon>Fusarium oxysporum species complex</taxon>
    </lineage>
</organism>
<evidence type="ECO:0000313" key="1">
    <source>
        <dbReference type="EMBL" id="EXL63889.1"/>
    </source>
</evidence>
<name>X0HRT1_FUSOX</name>
<dbReference type="HOGENOM" id="CLU_2904277_0_0_1"/>
<dbReference type="Proteomes" id="UP000030676">
    <property type="component" value="Unassembled WGS sequence"/>
</dbReference>
<gene>
    <name evidence="1" type="ORF">FOPG_19840</name>
</gene>
<accession>X0HRT1</accession>
<dbReference type="AlphaFoldDB" id="X0HRT1"/>
<protein>
    <submittedName>
        <fullName evidence="1">Uncharacterized protein</fullName>
    </submittedName>
</protein>
<sequence length="62" mass="6799">MGNVPTAIRQSRDHFHIRMTPGRSTRASLIITHQAQNTGPTMVVFHQSGRAKCKVGSVVRGD</sequence>
<reference evidence="1" key="2">
    <citation type="submission" date="2014-03" db="EMBL/GenBank/DDBJ databases">
        <title>The Genome Annotation of Fusarium oxysporum PHW808.</title>
        <authorList>
            <consortium name="The Broad Institute Genomics Platform"/>
            <person name="Ma L.-J."/>
            <person name="Corby-Kistler H."/>
            <person name="Broz K."/>
            <person name="Gale L.R."/>
            <person name="Jonkers W."/>
            <person name="O'Donnell K."/>
            <person name="Ploetz R."/>
            <person name="Steinberg C."/>
            <person name="Schwartz D.C."/>
            <person name="VanEtten H."/>
            <person name="Zhou S."/>
            <person name="Young S.K."/>
            <person name="Zeng Q."/>
            <person name="Gargeya S."/>
            <person name="Fitzgerald M."/>
            <person name="Abouelleil A."/>
            <person name="Alvarado L."/>
            <person name="Chapman S.B."/>
            <person name="Gainer-Dewar J."/>
            <person name="Goldberg J."/>
            <person name="Griggs A."/>
            <person name="Gujja S."/>
            <person name="Hansen M."/>
            <person name="Howarth C."/>
            <person name="Imamovic A."/>
            <person name="Ireland A."/>
            <person name="Larimer J."/>
            <person name="McCowan C."/>
            <person name="Murphy C."/>
            <person name="Pearson M."/>
            <person name="Poon T.W."/>
            <person name="Priest M."/>
            <person name="Roberts A."/>
            <person name="Saif S."/>
            <person name="Shea T."/>
            <person name="Sykes S."/>
            <person name="Wortman J."/>
            <person name="Nusbaum C."/>
            <person name="Birren B."/>
        </authorList>
    </citation>
    <scope>NUCLEOTIDE SEQUENCE</scope>
    <source>
        <strain evidence="1">54008</strain>
    </source>
</reference>
<reference evidence="1" key="1">
    <citation type="submission" date="2011-11" db="EMBL/GenBank/DDBJ databases">
        <title>The Genome Sequence of Fusarium oxysporum PHW808.</title>
        <authorList>
            <consortium name="The Broad Institute Genome Sequencing Platform"/>
            <person name="Ma L.-J."/>
            <person name="Gale L.R."/>
            <person name="Schwartz D.C."/>
            <person name="Zhou S."/>
            <person name="Corby-Kistler H."/>
            <person name="Young S.K."/>
            <person name="Zeng Q."/>
            <person name="Gargeya S."/>
            <person name="Fitzgerald M."/>
            <person name="Haas B."/>
            <person name="Abouelleil A."/>
            <person name="Alvarado L."/>
            <person name="Arachchi H.M."/>
            <person name="Berlin A."/>
            <person name="Brown A."/>
            <person name="Chapman S.B."/>
            <person name="Chen Z."/>
            <person name="Dunbar C."/>
            <person name="Freedman E."/>
            <person name="Gearin G."/>
            <person name="Goldberg J."/>
            <person name="Griggs A."/>
            <person name="Gujja S."/>
            <person name="Heiman D."/>
            <person name="Howarth C."/>
            <person name="Larson L."/>
            <person name="Lui A."/>
            <person name="MacDonald P.J.P."/>
            <person name="Montmayeur A."/>
            <person name="Murphy C."/>
            <person name="Neiman D."/>
            <person name="Pearson M."/>
            <person name="Priest M."/>
            <person name="Roberts A."/>
            <person name="Saif S."/>
            <person name="Shea T."/>
            <person name="Shenoy N."/>
            <person name="Sisk P."/>
            <person name="Stolte C."/>
            <person name="Sykes S."/>
            <person name="Wortman J."/>
            <person name="Nusbaum C."/>
            <person name="Birren B."/>
        </authorList>
    </citation>
    <scope>NUCLEOTIDE SEQUENCE [LARGE SCALE GENOMIC DNA]</scope>
    <source>
        <strain evidence="1">54008</strain>
    </source>
</reference>
<proteinExistence type="predicted"/>
<dbReference type="EMBL" id="KK034605">
    <property type="protein sequence ID" value="EXL63889.1"/>
    <property type="molecule type" value="Genomic_DNA"/>
</dbReference>